<accession>A0A077K0R3</accession>
<dbReference type="AlphaFoldDB" id="A0A077K0R3"/>
<evidence type="ECO:0000313" key="1">
    <source>
        <dbReference type="EMBL" id="BAP25766.1"/>
    </source>
</evidence>
<protein>
    <submittedName>
        <fullName evidence="1">Uncharacterized protein</fullName>
    </submittedName>
</protein>
<reference evidence="1" key="1">
    <citation type="submission" date="2013-09" db="EMBL/GenBank/DDBJ databases">
        <title>Analysis of type B2 neurotoxin-encoding plasmid in Clostridium botulinum.</title>
        <authorList>
            <person name="Hosomi K."/>
            <person name="Sakaguchi Y."/>
            <person name="Gotoh K."/>
            <person name="Nakamura K."/>
            <person name="Kohda T."/>
            <person name="Mukamoto M."/>
            <person name="Iida T."/>
            <person name="Kozaki S."/>
        </authorList>
    </citation>
    <scope>NUCLEOTIDE SEQUENCE</scope>
    <source>
        <strain evidence="1">111</strain>
        <plasmid evidence="1">pCB111</plasmid>
    </source>
</reference>
<organism evidence="1">
    <name type="scientific">Clostridium botulinum</name>
    <dbReference type="NCBI Taxonomy" id="1491"/>
    <lineage>
        <taxon>Bacteria</taxon>
        <taxon>Bacillati</taxon>
        <taxon>Bacillota</taxon>
        <taxon>Clostridia</taxon>
        <taxon>Eubacteriales</taxon>
        <taxon>Clostridiaceae</taxon>
        <taxon>Clostridium</taxon>
    </lineage>
</organism>
<sequence>MGNSMQILKESLLKEYIDEGFNWFKYSNGILYIGHVNVFLNKSKMQPTREELMKLVCRLTGSTDKEFNQLNPLLRIIDKPICIIANLLHDDLNIEITL</sequence>
<keyword evidence="1" id="KW-0614">Plasmid</keyword>
<dbReference type="RefSeq" id="WP_032072506.1">
    <property type="nucleotide sequence ID" value="NC_025146.1"/>
</dbReference>
<proteinExistence type="predicted"/>
<dbReference type="EMBL" id="AB855771">
    <property type="protein sequence ID" value="BAP25766.1"/>
    <property type="molecule type" value="Genomic_DNA"/>
</dbReference>
<name>A0A077K0R3_CLOBO</name>
<geneLocation type="plasmid" evidence="1">
    <name>pCB111</name>
</geneLocation>